<name>A0A4S2L2N4_OPIFE</name>
<comment type="caution">
    <text evidence="1">The sequence shown here is derived from an EMBL/GenBank/DDBJ whole genome shotgun (WGS) entry which is preliminary data.</text>
</comment>
<keyword evidence="2" id="KW-1185">Reference proteome</keyword>
<reference evidence="1 2" key="1">
    <citation type="journal article" date="2019" name="BMC Genomics">
        <title>New insights from Opisthorchis felineus genome: update on genomics of the epidemiologically important liver flukes.</title>
        <authorList>
            <person name="Ershov N.I."/>
            <person name="Mordvinov V.A."/>
            <person name="Prokhortchouk E.B."/>
            <person name="Pakharukova M.Y."/>
            <person name="Gunbin K.V."/>
            <person name="Ustyantsev K."/>
            <person name="Genaev M.A."/>
            <person name="Blinov A.G."/>
            <person name="Mazur A."/>
            <person name="Boulygina E."/>
            <person name="Tsygankova S."/>
            <person name="Khrameeva E."/>
            <person name="Chekanov N."/>
            <person name="Fan G."/>
            <person name="Xiao A."/>
            <person name="Zhang H."/>
            <person name="Xu X."/>
            <person name="Yang H."/>
            <person name="Solovyev V."/>
            <person name="Lee S.M."/>
            <person name="Liu X."/>
            <person name="Afonnikov D.A."/>
            <person name="Skryabin K.G."/>
        </authorList>
    </citation>
    <scope>NUCLEOTIDE SEQUENCE [LARGE SCALE GENOMIC DNA]</scope>
    <source>
        <strain evidence="1">AK-0245</strain>
        <tissue evidence="1">Whole organism</tissue>
    </source>
</reference>
<dbReference type="AlphaFoldDB" id="A0A4S2L2N4"/>
<organism evidence="1 2">
    <name type="scientific">Opisthorchis felineus</name>
    <dbReference type="NCBI Taxonomy" id="147828"/>
    <lineage>
        <taxon>Eukaryota</taxon>
        <taxon>Metazoa</taxon>
        <taxon>Spiralia</taxon>
        <taxon>Lophotrochozoa</taxon>
        <taxon>Platyhelminthes</taxon>
        <taxon>Trematoda</taxon>
        <taxon>Digenea</taxon>
        <taxon>Opisthorchiida</taxon>
        <taxon>Opisthorchiata</taxon>
        <taxon>Opisthorchiidae</taxon>
        <taxon>Opisthorchis</taxon>
    </lineage>
</organism>
<dbReference type="Proteomes" id="UP000308267">
    <property type="component" value="Unassembled WGS sequence"/>
</dbReference>
<gene>
    <name evidence="1" type="ORF">CRM22_010041</name>
</gene>
<protein>
    <submittedName>
        <fullName evidence="1">Uncharacterized protein</fullName>
    </submittedName>
</protein>
<sequence length="65" mass="7220">MFDSKWVTSSTESTTDIDAIQLVDCKADDGQQTRATPLKDALTNILSDKPDFTAEAWTAQQKQEL</sequence>
<evidence type="ECO:0000313" key="1">
    <source>
        <dbReference type="EMBL" id="TGZ57015.1"/>
    </source>
</evidence>
<dbReference type="EMBL" id="SJOL01009539">
    <property type="protein sequence ID" value="TGZ57015.1"/>
    <property type="molecule type" value="Genomic_DNA"/>
</dbReference>
<accession>A0A4S2L2N4</accession>
<evidence type="ECO:0000313" key="2">
    <source>
        <dbReference type="Proteomes" id="UP000308267"/>
    </source>
</evidence>
<feature type="non-terminal residue" evidence="1">
    <location>
        <position position="65"/>
    </location>
</feature>
<proteinExistence type="predicted"/>